<feature type="compositionally biased region" description="Low complexity" evidence="1">
    <location>
        <begin position="1"/>
        <end position="12"/>
    </location>
</feature>
<protein>
    <submittedName>
        <fullName evidence="2">Uncharacterized protein</fullName>
    </submittedName>
</protein>
<dbReference type="Proteomes" id="UP000663826">
    <property type="component" value="Unassembled WGS sequence"/>
</dbReference>
<feature type="region of interest" description="Disordered" evidence="1">
    <location>
        <begin position="1"/>
        <end position="43"/>
    </location>
</feature>
<evidence type="ECO:0000313" key="3">
    <source>
        <dbReference type="Proteomes" id="UP000663826"/>
    </source>
</evidence>
<dbReference type="AlphaFoldDB" id="A0A8H3A729"/>
<dbReference type="InterPro" id="IPR052588">
    <property type="entry name" value="Kelch_domain_protein"/>
</dbReference>
<evidence type="ECO:0000256" key="1">
    <source>
        <dbReference type="SAM" id="MobiDB-lite"/>
    </source>
</evidence>
<organism evidence="2 3">
    <name type="scientific">Rhizoctonia solani</name>
    <dbReference type="NCBI Taxonomy" id="456999"/>
    <lineage>
        <taxon>Eukaryota</taxon>
        <taxon>Fungi</taxon>
        <taxon>Dikarya</taxon>
        <taxon>Basidiomycota</taxon>
        <taxon>Agaricomycotina</taxon>
        <taxon>Agaricomycetes</taxon>
        <taxon>Cantharellales</taxon>
        <taxon>Ceratobasidiaceae</taxon>
        <taxon>Rhizoctonia</taxon>
    </lineage>
</organism>
<sequence length="109" mass="12108">MAKAKAGKAAAKAAKKAKANEKQAKRETKTAKKTKGKEDPDDDLEAILEQMRQDWEKAHKVTEEISTGPPSRRANSTLTACPSGNYLWCIGGEYFSEDGKAHFYNDVYR</sequence>
<evidence type="ECO:0000313" key="2">
    <source>
        <dbReference type="EMBL" id="CAE6410501.1"/>
    </source>
</evidence>
<comment type="caution">
    <text evidence="2">The sequence shown here is derived from an EMBL/GenBank/DDBJ whole genome shotgun (WGS) entry which is preliminary data.</text>
</comment>
<dbReference type="PANTHER" id="PTHR46063:SF1">
    <property type="entry name" value="KELCH DOMAIN-CONTAINING PROTEIN 4"/>
    <property type="match status" value="1"/>
</dbReference>
<reference evidence="2" key="1">
    <citation type="submission" date="2021-01" db="EMBL/GenBank/DDBJ databases">
        <authorList>
            <person name="Kaushik A."/>
        </authorList>
    </citation>
    <scope>NUCLEOTIDE SEQUENCE</scope>
    <source>
        <strain evidence="2">AG1-1B</strain>
    </source>
</reference>
<accession>A0A8H3A729</accession>
<gene>
    <name evidence="2" type="ORF">RDB_LOCUS37910</name>
</gene>
<name>A0A8H3A729_9AGAM</name>
<proteinExistence type="predicted"/>
<dbReference type="PANTHER" id="PTHR46063">
    <property type="entry name" value="KELCH DOMAIN-CONTAINING PROTEIN"/>
    <property type="match status" value="1"/>
</dbReference>
<feature type="compositionally biased region" description="Basic and acidic residues" evidence="1">
    <location>
        <begin position="18"/>
        <end position="30"/>
    </location>
</feature>
<dbReference type="EMBL" id="CAJMWQ010000966">
    <property type="protein sequence ID" value="CAE6410501.1"/>
    <property type="molecule type" value="Genomic_DNA"/>
</dbReference>